<reference evidence="1 2" key="1">
    <citation type="submission" date="2014-03" db="EMBL/GenBank/DDBJ databases">
        <authorList>
            <person name="Urmite Genomes U."/>
        </authorList>
    </citation>
    <scope>NUCLEOTIDE SEQUENCE [LARGE SCALE GENOMIC DNA]</scope>
    <source>
        <strain evidence="1 2">Vm-5</strain>
    </source>
</reference>
<dbReference type="RefSeq" id="WP_038246878.1">
    <property type="nucleotide sequence ID" value="NZ_BNER01000008.1"/>
</dbReference>
<accession>A0A024QI76</accession>
<proteinExistence type="predicted"/>
<keyword evidence="2" id="KW-1185">Reference proteome</keyword>
<name>A0A024QI76_9BACI</name>
<comment type="caution">
    <text evidence="1">The sequence shown here is derived from an EMBL/GenBank/DDBJ whole genome shotgun (WGS) entry which is preliminary data.</text>
</comment>
<dbReference type="STRING" id="1462526.BN990_04269"/>
<dbReference type="AlphaFoldDB" id="A0A024QI76"/>
<evidence type="ECO:0000313" key="2">
    <source>
        <dbReference type="Proteomes" id="UP000028875"/>
    </source>
</evidence>
<dbReference type="EMBL" id="CCDP010000003">
    <property type="protein sequence ID" value="CDQ41890.1"/>
    <property type="molecule type" value="Genomic_DNA"/>
</dbReference>
<evidence type="ECO:0000313" key="1">
    <source>
        <dbReference type="EMBL" id="CDQ41890.1"/>
    </source>
</evidence>
<reference evidence="2" key="2">
    <citation type="submission" date="2014-05" db="EMBL/GenBank/DDBJ databases">
        <title>Draft genome sequence of Virgibacillus massiliensis Vm-5.</title>
        <authorList>
            <person name="Khelaifia S."/>
            <person name="Croce O."/>
            <person name="Lagier J.C."/>
            <person name="Raoult D."/>
        </authorList>
    </citation>
    <scope>NUCLEOTIDE SEQUENCE [LARGE SCALE GENOMIC DNA]</scope>
    <source>
        <strain evidence="2">Vm-5</strain>
    </source>
</reference>
<organism evidence="1 2">
    <name type="scientific">Virgibacillus massiliensis</name>
    <dbReference type="NCBI Taxonomy" id="1462526"/>
    <lineage>
        <taxon>Bacteria</taxon>
        <taxon>Bacillati</taxon>
        <taxon>Bacillota</taxon>
        <taxon>Bacilli</taxon>
        <taxon>Bacillales</taxon>
        <taxon>Bacillaceae</taxon>
        <taxon>Virgibacillus</taxon>
    </lineage>
</organism>
<protein>
    <submittedName>
        <fullName evidence="1">Uncharacterized protein</fullName>
    </submittedName>
</protein>
<sequence length="193" mass="22137">MIKGLDTISFHDLVKSDQEHVLEVINAFVSRLEDISGIDMSHLSKQMLNEYEEFKKSNIDNKETKNNIEPIEKKTTNEHPFTIYNVFHELKINETAKGKNSGVNIIKNLDGEYVDVNGSPIRMTSVVMNDVYYIKKEPTFKLVELETAIEAFNQGKEIMIDYEQSYVISKEDPHVIIPFAAFVDGAWYVKGDI</sequence>
<gene>
    <name evidence="1" type="ORF">BN990_04269</name>
</gene>
<dbReference type="Proteomes" id="UP000028875">
    <property type="component" value="Unassembled WGS sequence"/>
</dbReference>